<protein>
    <submittedName>
        <fullName evidence="1">Uncharacterized protein</fullName>
    </submittedName>
</protein>
<proteinExistence type="predicted"/>
<reference evidence="1" key="1">
    <citation type="submission" date="2020-07" db="EMBL/GenBank/DDBJ databases">
        <title>Genome sequence and genetic diversity analysis of an under-domesticated orphan crop, white fonio (Digitaria exilis).</title>
        <authorList>
            <person name="Bennetzen J.L."/>
            <person name="Chen S."/>
            <person name="Ma X."/>
            <person name="Wang X."/>
            <person name="Yssel A.E.J."/>
            <person name="Chaluvadi S.R."/>
            <person name="Johnson M."/>
            <person name="Gangashetty P."/>
            <person name="Hamidou F."/>
            <person name="Sanogo M.D."/>
            <person name="Zwaenepoel A."/>
            <person name="Wallace J."/>
            <person name="Van De Peer Y."/>
            <person name="Van Deynze A."/>
        </authorList>
    </citation>
    <scope>NUCLEOTIDE SEQUENCE</scope>
    <source>
        <tissue evidence="1">Leaves</tissue>
    </source>
</reference>
<dbReference type="AlphaFoldDB" id="A0A835BJ45"/>
<organism evidence="1 2">
    <name type="scientific">Digitaria exilis</name>
    <dbReference type="NCBI Taxonomy" id="1010633"/>
    <lineage>
        <taxon>Eukaryota</taxon>
        <taxon>Viridiplantae</taxon>
        <taxon>Streptophyta</taxon>
        <taxon>Embryophyta</taxon>
        <taxon>Tracheophyta</taxon>
        <taxon>Spermatophyta</taxon>
        <taxon>Magnoliopsida</taxon>
        <taxon>Liliopsida</taxon>
        <taxon>Poales</taxon>
        <taxon>Poaceae</taxon>
        <taxon>PACMAD clade</taxon>
        <taxon>Panicoideae</taxon>
        <taxon>Panicodae</taxon>
        <taxon>Paniceae</taxon>
        <taxon>Anthephorinae</taxon>
        <taxon>Digitaria</taxon>
    </lineage>
</organism>
<sequence length="99" mass="11548">MGSVLSAAYAALCSLVGALIDKAEMRELRAANPHLSAEEVENFWRWIRDQDAEQDARDAARRLRPHDPLWIYRHPRLNYRHPCYRIGADKNKLTENNVY</sequence>
<accession>A0A835BJ45</accession>
<dbReference type="EMBL" id="JACEFO010001924">
    <property type="protein sequence ID" value="KAF8693246.1"/>
    <property type="molecule type" value="Genomic_DNA"/>
</dbReference>
<dbReference type="OrthoDB" id="687340at2759"/>
<evidence type="ECO:0000313" key="2">
    <source>
        <dbReference type="Proteomes" id="UP000636709"/>
    </source>
</evidence>
<keyword evidence="2" id="KW-1185">Reference proteome</keyword>
<comment type="caution">
    <text evidence="1">The sequence shown here is derived from an EMBL/GenBank/DDBJ whole genome shotgun (WGS) entry which is preliminary data.</text>
</comment>
<dbReference type="Proteomes" id="UP000636709">
    <property type="component" value="Unassembled WGS sequence"/>
</dbReference>
<name>A0A835BJ45_9POAL</name>
<evidence type="ECO:0000313" key="1">
    <source>
        <dbReference type="EMBL" id="KAF8693246.1"/>
    </source>
</evidence>
<gene>
    <name evidence="1" type="ORF">HU200_038628</name>
</gene>